<gene>
    <name evidence="6" type="ORF">AMTR_s00047p00074820</name>
</gene>
<dbReference type="AlphaFoldDB" id="U5CWL6"/>
<dbReference type="SUPFAM" id="SSF81901">
    <property type="entry name" value="HCP-like"/>
    <property type="match status" value="1"/>
</dbReference>
<dbReference type="eggNOG" id="KOG4197">
    <property type="taxonomic scope" value="Eukaryota"/>
</dbReference>
<feature type="repeat" description="PPR" evidence="3">
    <location>
        <begin position="431"/>
        <end position="465"/>
    </location>
</feature>
<dbReference type="STRING" id="13333.U5CWL6"/>
<dbReference type="GO" id="GO:0031425">
    <property type="term" value="P:chloroplast RNA processing"/>
    <property type="evidence" value="ECO:0007669"/>
    <property type="project" value="EnsemblPlants"/>
</dbReference>
<organism evidence="6 7">
    <name type="scientific">Amborella trichopoda</name>
    <dbReference type="NCBI Taxonomy" id="13333"/>
    <lineage>
        <taxon>Eukaryota</taxon>
        <taxon>Viridiplantae</taxon>
        <taxon>Streptophyta</taxon>
        <taxon>Embryophyta</taxon>
        <taxon>Tracheophyta</taxon>
        <taxon>Spermatophyta</taxon>
        <taxon>Magnoliopsida</taxon>
        <taxon>Amborellales</taxon>
        <taxon>Amborellaceae</taxon>
        <taxon>Amborella</taxon>
    </lineage>
</organism>
<evidence type="ECO:0000256" key="1">
    <source>
        <dbReference type="ARBA" id="ARBA00007626"/>
    </source>
</evidence>
<feature type="repeat" description="PPR" evidence="3">
    <location>
        <begin position="466"/>
        <end position="500"/>
    </location>
</feature>
<name>U5CWL6_AMBTC</name>
<feature type="repeat" description="PPR" evidence="3">
    <location>
        <begin position="290"/>
        <end position="324"/>
    </location>
</feature>
<accession>U5CWL6</accession>
<feature type="repeat" description="PPR" evidence="3">
    <location>
        <begin position="360"/>
        <end position="394"/>
    </location>
</feature>
<evidence type="ECO:0000256" key="4">
    <source>
        <dbReference type="SAM" id="MobiDB-lite"/>
    </source>
</evidence>
<keyword evidence="7" id="KW-1185">Reference proteome</keyword>
<dbReference type="PANTHER" id="PTHR47447">
    <property type="entry name" value="OS03G0856100 PROTEIN"/>
    <property type="match status" value="1"/>
</dbReference>
<dbReference type="Pfam" id="PF01535">
    <property type="entry name" value="PPR"/>
    <property type="match status" value="1"/>
</dbReference>
<dbReference type="InterPro" id="IPR011990">
    <property type="entry name" value="TPR-like_helical_dom_sf"/>
</dbReference>
<dbReference type="InterPro" id="IPR002885">
    <property type="entry name" value="PPR_rpt"/>
</dbReference>
<dbReference type="PROSITE" id="PS51375">
    <property type="entry name" value="PPR"/>
    <property type="match status" value="8"/>
</dbReference>
<sequence>MRLHFLWRLGEVGEREMSFPMASAHLHSQSLSDFLGHPFFQSLFLSRKIPQKTNSFLPFRLPSHSKPPKLHSISQTQSSDPDPQAKSQSTVPKPSQLRKNSIWVNPNRAKSSNVQLNRYAHLCKLSESLNSLDPMQENSIYEILSTLGENPDEREAVMLLNGIENWKVALLSLRYFQERIKPKREVVLYNVTLKALRKAREWEEADKLLNEMVSKGINFDNITFSTIISFARLCSLHHKAVEWFEKMDQLGCVPDIVTYSAMIDAYWRAGFVDKAMALYDQSRREKWRLDTVTFSTIIKMYGMTGNFDGALNVYEEMKALGIKCNLVIYNTLLDAMGRAGRPWQMKNIYKEMNDSGFVPSAITYSALIRGYSRARYAEDALLAYREMREKGFPMDVVLYNCVLSMCADLGCADEAIEIFKELENSEDCKPDSWTFSSLITIYSCSGQVSEAENMLNKMVGAGFEPNIFVLTSLVQCYGKAKRTNDVVMTFNKVLEMGLSPDDRLCSCLLSVMSQTPKKELDVLMDCLERANTKLSSVVKLIVRDELEQGILKQEVGDLFYNLGEETRKAYCNCLIDLCVNLDLLDRACELLELGLSLEIYTGIQSKSPTQWSLHVRSLSLGAALTALHAWMNDLSRALESGEEFPPLLGIHTGHGKHKYNDSGLATVFESHLREINAPFHEAPDRAGWFLTTKVAATSWLESRNSPEPVVA</sequence>
<dbReference type="GO" id="GO:0042134">
    <property type="term" value="F:rRNA primary transcript binding"/>
    <property type="evidence" value="ECO:0000318"/>
    <property type="project" value="GO_Central"/>
</dbReference>
<dbReference type="InterPro" id="IPR002625">
    <property type="entry name" value="Smr_dom"/>
</dbReference>
<proteinExistence type="inferred from homology"/>
<feature type="repeat" description="PPR" evidence="3">
    <location>
        <begin position="255"/>
        <end position="289"/>
    </location>
</feature>
<dbReference type="GO" id="GO:0009570">
    <property type="term" value="C:chloroplast stroma"/>
    <property type="evidence" value="ECO:0000318"/>
    <property type="project" value="GO_Central"/>
</dbReference>
<feature type="repeat" description="PPR" evidence="3">
    <location>
        <begin position="185"/>
        <end position="219"/>
    </location>
</feature>
<feature type="domain" description="Smr" evidence="5">
    <location>
        <begin position="613"/>
        <end position="697"/>
    </location>
</feature>
<dbReference type="GO" id="GO:0009658">
    <property type="term" value="P:chloroplast organization"/>
    <property type="evidence" value="ECO:0007669"/>
    <property type="project" value="EnsemblPlants"/>
</dbReference>
<dbReference type="SMART" id="SM00463">
    <property type="entry name" value="SMR"/>
    <property type="match status" value="1"/>
</dbReference>
<dbReference type="GO" id="GO:0045727">
    <property type="term" value="P:positive regulation of translation"/>
    <property type="evidence" value="ECO:0000318"/>
    <property type="project" value="GO_Central"/>
</dbReference>
<evidence type="ECO:0000256" key="2">
    <source>
        <dbReference type="ARBA" id="ARBA00022737"/>
    </source>
</evidence>
<feature type="repeat" description="PPR" evidence="3">
    <location>
        <begin position="325"/>
        <end position="359"/>
    </location>
</feature>
<dbReference type="PROSITE" id="PS50828">
    <property type="entry name" value="SMR"/>
    <property type="match status" value="1"/>
</dbReference>
<dbReference type="Gramene" id="ERN17736">
    <property type="protein sequence ID" value="ERN17736"/>
    <property type="gene ID" value="AMTR_s00047p00074820"/>
</dbReference>
<comment type="similarity">
    <text evidence="1">Belongs to the PPR family. P subfamily.</text>
</comment>
<evidence type="ECO:0000313" key="7">
    <source>
        <dbReference type="Proteomes" id="UP000017836"/>
    </source>
</evidence>
<dbReference type="GO" id="GO:0003729">
    <property type="term" value="F:mRNA binding"/>
    <property type="evidence" value="ECO:0000318"/>
    <property type="project" value="GO_Central"/>
</dbReference>
<feature type="compositionally biased region" description="Polar residues" evidence="4">
    <location>
        <begin position="72"/>
        <end position="104"/>
    </location>
</feature>
<dbReference type="NCBIfam" id="TIGR00756">
    <property type="entry name" value="PPR"/>
    <property type="match status" value="8"/>
</dbReference>
<evidence type="ECO:0000313" key="6">
    <source>
        <dbReference type="EMBL" id="ERN17736.1"/>
    </source>
</evidence>
<dbReference type="PANTHER" id="PTHR47447:SF12">
    <property type="entry name" value="PENTATRICOPEPTIDE REPEAT-CONTAINING PROTEIN ATP4 HOMOLOG, CHLOROPLASTIC"/>
    <property type="match status" value="1"/>
</dbReference>
<dbReference type="Proteomes" id="UP000017836">
    <property type="component" value="Unassembled WGS sequence"/>
</dbReference>
<evidence type="ECO:0000259" key="5">
    <source>
        <dbReference type="PROSITE" id="PS50828"/>
    </source>
</evidence>
<dbReference type="HOGENOM" id="CLU_018319_0_0_1"/>
<dbReference type="Gene3D" id="1.25.40.10">
    <property type="entry name" value="Tetratricopeptide repeat domain"/>
    <property type="match status" value="3"/>
</dbReference>
<dbReference type="Pfam" id="PF13041">
    <property type="entry name" value="PPR_2"/>
    <property type="match status" value="4"/>
</dbReference>
<dbReference type="EMBL" id="KI392311">
    <property type="protein sequence ID" value="ERN17736.1"/>
    <property type="molecule type" value="Genomic_DNA"/>
</dbReference>
<feature type="region of interest" description="Disordered" evidence="4">
    <location>
        <begin position="56"/>
        <end position="104"/>
    </location>
</feature>
<feature type="repeat" description="PPR" evidence="3">
    <location>
        <begin position="395"/>
        <end position="425"/>
    </location>
</feature>
<dbReference type="OMA" id="RPWQAKK"/>
<protein>
    <recommendedName>
        <fullName evidence="5">Smr domain-containing protein</fullName>
    </recommendedName>
</protein>
<keyword evidence="2" id="KW-0677">Repeat</keyword>
<evidence type="ECO:0000256" key="3">
    <source>
        <dbReference type="PROSITE-ProRule" id="PRU00708"/>
    </source>
</evidence>
<reference evidence="7" key="1">
    <citation type="journal article" date="2013" name="Science">
        <title>The Amborella genome and the evolution of flowering plants.</title>
        <authorList>
            <consortium name="Amborella Genome Project"/>
        </authorList>
    </citation>
    <scope>NUCLEOTIDE SEQUENCE [LARGE SCALE GENOMIC DNA]</scope>
</reference>